<sequence length="85" mass="9219">MDRDRGGGGGGGGFERCAWEGGRRVEGGGFERCWRKEEGDEVEVVDLRDVHGREGEGWEEVDLRDVEEGGTGEGGGFERCAWEGG</sequence>
<dbReference type="AlphaFoldDB" id="A0AAE1EJ19"/>
<gene>
    <name evidence="2" type="ORF">Pcinc_040848</name>
</gene>
<dbReference type="Proteomes" id="UP001286313">
    <property type="component" value="Unassembled WGS sequence"/>
</dbReference>
<feature type="compositionally biased region" description="Basic and acidic residues" evidence="1">
    <location>
        <begin position="58"/>
        <end position="67"/>
    </location>
</feature>
<comment type="caution">
    <text evidence="2">The sequence shown here is derived from an EMBL/GenBank/DDBJ whole genome shotgun (WGS) entry which is preliminary data.</text>
</comment>
<accession>A0AAE1EJ19</accession>
<organism evidence="2 3">
    <name type="scientific">Petrolisthes cinctipes</name>
    <name type="common">Flat porcelain crab</name>
    <dbReference type="NCBI Taxonomy" id="88211"/>
    <lineage>
        <taxon>Eukaryota</taxon>
        <taxon>Metazoa</taxon>
        <taxon>Ecdysozoa</taxon>
        <taxon>Arthropoda</taxon>
        <taxon>Crustacea</taxon>
        <taxon>Multicrustacea</taxon>
        <taxon>Malacostraca</taxon>
        <taxon>Eumalacostraca</taxon>
        <taxon>Eucarida</taxon>
        <taxon>Decapoda</taxon>
        <taxon>Pleocyemata</taxon>
        <taxon>Anomura</taxon>
        <taxon>Galatheoidea</taxon>
        <taxon>Porcellanidae</taxon>
        <taxon>Petrolisthes</taxon>
    </lineage>
</organism>
<feature type="region of interest" description="Disordered" evidence="1">
    <location>
        <begin position="58"/>
        <end position="85"/>
    </location>
</feature>
<name>A0AAE1EJ19_PETCI</name>
<protein>
    <submittedName>
        <fullName evidence="2">Uncharacterized protein</fullName>
    </submittedName>
</protein>
<evidence type="ECO:0000313" key="2">
    <source>
        <dbReference type="EMBL" id="KAK3852570.1"/>
    </source>
</evidence>
<reference evidence="2" key="1">
    <citation type="submission" date="2023-10" db="EMBL/GenBank/DDBJ databases">
        <title>Genome assemblies of two species of porcelain crab, Petrolisthes cinctipes and Petrolisthes manimaculis (Anomura: Porcellanidae).</title>
        <authorList>
            <person name="Angst P."/>
        </authorList>
    </citation>
    <scope>NUCLEOTIDE SEQUENCE</scope>
    <source>
        <strain evidence="2">PB745_01</strain>
        <tissue evidence="2">Gill</tissue>
    </source>
</reference>
<evidence type="ECO:0000256" key="1">
    <source>
        <dbReference type="SAM" id="MobiDB-lite"/>
    </source>
</evidence>
<dbReference type="EMBL" id="JAWQEG010007354">
    <property type="protein sequence ID" value="KAK3852570.1"/>
    <property type="molecule type" value="Genomic_DNA"/>
</dbReference>
<feature type="compositionally biased region" description="Gly residues" evidence="1">
    <location>
        <begin position="69"/>
        <end position="85"/>
    </location>
</feature>
<evidence type="ECO:0000313" key="3">
    <source>
        <dbReference type="Proteomes" id="UP001286313"/>
    </source>
</evidence>
<proteinExistence type="predicted"/>
<keyword evidence="3" id="KW-1185">Reference proteome</keyword>